<accession>A0A0A9HGS2</accession>
<reference evidence="1" key="2">
    <citation type="journal article" date="2015" name="Data Brief">
        <title>Shoot transcriptome of the giant reed, Arundo donax.</title>
        <authorList>
            <person name="Barrero R.A."/>
            <person name="Guerrero F.D."/>
            <person name="Moolhuijzen P."/>
            <person name="Goolsby J.A."/>
            <person name="Tidwell J."/>
            <person name="Bellgard S.E."/>
            <person name="Bellgard M.I."/>
        </authorList>
    </citation>
    <scope>NUCLEOTIDE SEQUENCE</scope>
    <source>
        <tissue evidence="1">Shoot tissue taken approximately 20 cm above the soil surface</tissue>
    </source>
</reference>
<dbReference type="AlphaFoldDB" id="A0A0A9HGS2"/>
<evidence type="ECO:0000313" key="1">
    <source>
        <dbReference type="EMBL" id="JAE36380.1"/>
    </source>
</evidence>
<organism evidence="1">
    <name type="scientific">Arundo donax</name>
    <name type="common">Giant reed</name>
    <name type="synonym">Donax arundinaceus</name>
    <dbReference type="NCBI Taxonomy" id="35708"/>
    <lineage>
        <taxon>Eukaryota</taxon>
        <taxon>Viridiplantae</taxon>
        <taxon>Streptophyta</taxon>
        <taxon>Embryophyta</taxon>
        <taxon>Tracheophyta</taxon>
        <taxon>Spermatophyta</taxon>
        <taxon>Magnoliopsida</taxon>
        <taxon>Liliopsida</taxon>
        <taxon>Poales</taxon>
        <taxon>Poaceae</taxon>
        <taxon>PACMAD clade</taxon>
        <taxon>Arundinoideae</taxon>
        <taxon>Arundineae</taxon>
        <taxon>Arundo</taxon>
    </lineage>
</organism>
<dbReference type="EMBL" id="GBRH01161516">
    <property type="protein sequence ID" value="JAE36380.1"/>
    <property type="molecule type" value="Transcribed_RNA"/>
</dbReference>
<proteinExistence type="predicted"/>
<sequence length="44" mass="5222">MVKITYRRPRKASSVIFKYEGGRLLVFLNPAYSLKHLMDFLFKS</sequence>
<reference evidence="1" key="1">
    <citation type="submission" date="2014-09" db="EMBL/GenBank/DDBJ databases">
        <authorList>
            <person name="Magalhaes I.L.F."/>
            <person name="Oliveira U."/>
            <person name="Santos F.R."/>
            <person name="Vidigal T.H.D.A."/>
            <person name="Brescovit A.D."/>
            <person name="Santos A.J."/>
        </authorList>
    </citation>
    <scope>NUCLEOTIDE SEQUENCE</scope>
    <source>
        <tissue evidence="1">Shoot tissue taken approximately 20 cm above the soil surface</tissue>
    </source>
</reference>
<protein>
    <submittedName>
        <fullName evidence="1">Uncharacterized protein</fullName>
    </submittedName>
</protein>
<name>A0A0A9HGS2_ARUDO</name>